<keyword evidence="1" id="KW-0812">Transmembrane</keyword>
<dbReference type="EMBL" id="QTUA01000001">
    <property type="protein sequence ID" value="REF32266.1"/>
    <property type="molecule type" value="Genomic_DNA"/>
</dbReference>
<dbReference type="RefSeq" id="WP_115923999.1">
    <property type="nucleotide sequence ID" value="NZ_QTUA01000001.1"/>
</dbReference>
<accession>A0A3D9USQ9</accession>
<name>A0A3D9USQ9_9MICO</name>
<dbReference type="Proteomes" id="UP000256253">
    <property type="component" value="Unassembled WGS sequence"/>
</dbReference>
<proteinExistence type="predicted"/>
<keyword evidence="1" id="KW-1133">Transmembrane helix</keyword>
<evidence type="ECO:0000313" key="2">
    <source>
        <dbReference type="EMBL" id="REF32266.1"/>
    </source>
</evidence>
<sequence>MSDQERDGSPDNDEQPVQLVPVRRRPNIIAFVLTGAVIGIIAAVVIANVSDGDGNYSVFTTFGYFAVIFGGLGALLGGLIGALLDRR</sequence>
<feature type="transmembrane region" description="Helical" evidence="1">
    <location>
        <begin position="28"/>
        <end position="50"/>
    </location>
</feature>
<feature type="transmembrane region" description="Helical" evidence="1">
    <location>
        <begin position="62"/>
        <end position="84"/>
    </location>
</feature>
<protein>
    <submittedName>
        <fullName evidence="2">Uncharacterized protein</fullName>
    </submittedName>
</protein>
<evidence type="ECO:0000256" key="1">
    <source>
        <dbReference type="SAM" id="Phobius"/>
    </source>
</evidence>
<dbReference type="AlphaFoldDB" id="A0A3D9USQ9"/>
<keyword evidence="1" id="KW-0472">Membrane</keyword>
<reference evidence="2 3" key="1">
    <citation type="submission" date="2018-08" db="EMBL/GenBank/DDBJ databases">
        <title>Sequencing the genomes of 1000 actinobacteria strains.</title>
        <authorList>
            <person name="Klenk H.-P."/>
        </authorList>
    </citation>
    <scope>NUCLEOTIDE SEQUENCE [LARGE SCALE GENOMIC DNA]</scope>
    <source>
        <strain evidence="2 3">DSM 22967</strain>
    </source>
</reference>
<comment type="caution">
    <text evidence="2">The sequence shown here is derived from an EMBL/GenBank/DDBJ whole genome shotgun (WGS) entry which is preliminary data.</text>
</comment>
<gene>
    <name evidence="2" type="ORF">DFJ65_3376</name>
</gene>
<keyword evidence="3" id="KW-1185">Reference proteome</keyword>
<organism evidence="2 3">
    <name type="scientific">Calidifontibacter indicus</name>
    <dbReference type="NCBI Taxonomy" id="419650"/>
    <lineage>
        <taxon>Bacteria</taxon>
        <taxon>Bacillati</taxon>
        <taxon>Actinomycetota</taxon>
        <taxon>Actinomycetes</taxon>
        <taxon>Micrococcales</taxon>
        <taxon>Dermacoccaceae</taxon>
        <taxon>Calidifontibacter</taxon>
    </lineage>
</organism>
<dbReference type="OrthoDB" id="10004075at2"/>
<evidence type="ECO:0000313" key="3">
    <source>
        <dbReference type="Proteomes" id="UP000256253"/>
    </source>
</evidence>